<evidence type="ECO:0000313" key="2">
    <source>
        <dbReference type="Proteomes" id="UP000010366"/>
    </source>
</evidence>
<sequence>MYCPKCRSELVNGIIGDLLLTKHCPKCEGEWISGRNYQGWRSERPAVVPSRETIAQNYHLPYTPSPLDAKAAPCPECSTMMARGKIALKQPFYVEHCLTCGGIWCDRGEWDVLEQLQLHTNIPQIFSSGWQAQARASHLNALERQAVIDKVGVEMAQRVFDLAEVLVQHPNGDFAAAYLMRRFDRDRS</sequence>
<protein>
    <recommendedName>
        <fullName evidence="3">Transcription factor zinc-finger domain-containing protein</fullName>
    </recommendedName>
</protein>
<organism evidence="1 2">
    <name type="scientific">Chamaesiphon minutus (strain ATCC 27169 / PCC 6605)</name>
    <dbReference type="NCBI Taxonomy" id="1173020"/>
    <lineage>
        <taxon>Bacteria</taxon>
        <taxon>Bacillati</taxon>
        <taxon>Cyanobacteriota</taxon>
        <taxon>Cyanophyceae</taxon>
        <taxon>Gomontiellales</taxon>
        <taxon>Chamaesiphonaceae</taxon>
        <taxon>Chamaesiphon</taxon>
    </lineage>
</organism>
<dbReference type="RefSeq" id="WP_015162701.1">
    <property type="nucleotide sequence ID" value="NC_019697.1"/>
</dbReference>
<dbReference type="eggNOG" id="COG3809">
    <property type="taxonomic scope" value="Bacteria"/>
</dbReference>
<reference evidence="1 2" key="1">
    <citation type="submission" date="2012-05" db="EMBL/GenBank/DDBJ databases">
        <title>Finished chromosome of genome of Chamaesiphon sp. PCC 6605.</title>
        <authorList>
            <consortium name="US DOE Joint Genome Institute"/>
            <person name="Gugger M."/>
            <person name="Coursin T."/>
            <person name="Rippka R."/>
            <person name="Tandeau De Marsac N."/>
            <person name="Huntemann M."/>
            <person name="Wei C.-L."/>
            <person name="Han J."/>
            <person name="Detter J.C."/>
            <person name="Han C."/>
            <person name="Tapia R."/>
            <person name="Chen A."/>
            <person name="Kyrpides N."/>
            <person name="Mavromatis K."/>
            <person name="Markowitz V."/>
            <person name="Szeto E."/>
            <person name="Ivanova N."/>
            <person name="Pagani I."/>
            <person name="Pati A."/>
            <person name="Goodwin L."/>
            <person name="Nordberg H.P."/>
            <person name="Cantor M.N."/>
            <person name="Hua S.X."/>
            <person name="Woyke T."/>
            <person name="Kerfeld C.A."/>
        </authorList>
    </citation>
    <scope>NUCLEOTIDE SEQUENCE [LARGE SCALE GENOMIC DNA]</scope>
    <source>
        <strain evidence="2">ATCC 27169 / PCC 6605</strain>
    </source>
</reference>
<dbReference type="EMBL" id="CP003600">
    <property type="protein sequence ID" value="AFY96626.1"/>
    <property type="molecule type" value="Genomic_DNA"/>
</dbReference>
<dbReference type="Proteomes" id="UP000010366">
    <property type="component" value="Chromosome"/>
</dbReference>
<dbReference type="KEGG" id="cmp:Cha6605_5770"/>
<proteinExistence type="predicted"/>
<evidence type="ECO:0008006" key="3">
    <source>
        <dbReference type="Google" id="ProtNLM"/>
    </source>
</evidence>
<dbReference type="OrthoDB" id="9814037at2"/>
<name>K9UQA0_CHAP6</name>
<keyword evidence="2" id="KW-1185">Reference proteome</keyword>
<dbReference type="AlphaFoldDB" id="K9UQA0"/>
<accession>K9UQA0</accession>
<evidence type="ECO:0000313" key="1">
    <source>
        <dbReference type="EMBL" id="AFY96626.1"/>
    </source>
</evidence>
<dbReference type="HOGENOM" id="CLU_120955_0_0_3"/>
<gene>
    <name evidence="1" type="ORF">Cha6605_5770</name>
</gene>
<dbReference type="STRING" id="1173020.Cha6605_5770"/>